<name>A0ABU8WA94_9BURK</name>
<keyword evidence="4" id="KW-1185">Reference proteome</keyword>
<keyword evidence="2" id="KW-0472">Membrane</keyword>
<accession>A0ABU8WA94</accession>
<organism evidence="3 4">
    <name type="scientific">Variovorax humicola</name>
    <dbReference type="NCBI Taxonomy" id="1769758"/>
    <lineage>
        <taxon>Bacteria</taxon>
        <taxon>Pseudomonadati</taxon>
        <taxon>Pseudomonadota</taxon>
        <taxon>Betaproteobacteria</taxon>
        <taxon>Burkholderiales</taxon>
        <taxon>Comamonadaceae</taxon>
        <taxon>Variovorax</taxon>
    </lineage>
</organism>
<dbReference type="RefSeq" id="WP_340367991.1">
    <property type="nucleotide sequence ID" value="NZ_JBBKZV010000046.1"/>
</dbReference>
<feature type="transmembrane region" description="Helical" evidence="2">
    <location>
        <begin position="38"/>
        <end position="57"/>
    </location>
</feature>
<keyword evidence="2" id="KW-0812">Transmembrane</keyword>
<feature type="transmembrane region" description="Helical" evidence="2">
    <location>
        <begin position="12"/>
        <end position="32"/>
    </location>
</feature>
<comment type="caution">
    <text evidence="3">The sequence shown here is derived from an EMBL/GenBank/DDBJ whole genome shotgun (WGS) entry which is preliminary data.</text>
</comment>
<evidence type="ECO:0000256" key="1">
    <source>
        <dbReference type="SAM" id="MobiDB-lite"/>
    </source>
</evidence>
<evidence type="ECO:0000313" key="3">
    <source>
        <dbReference type="EMBL" id="MEJ8826962.1"/>
    </source>
</evidence>
<gene>
    <name evidence="3" type="ORF">WKW80_34030</name>
</gene>
<dbReference type="Proteomes" id="UP001363010">
    <property type="component" value="Unassembled WGS sequence"/>
</dbReference>
<proteinExistence type="predicted"/>
<evidence type="ECO:0000256" key="2">
    <source>
        <dbReference type="SAM" id="Phobius"/>
    </source>
</evidence>
<sequence length="82" mass="9355">MDMQNNEPRFWRSPSGIVLPVVALVGGFFLLLEHRAHLLGWLPFLLILACPLMHVFMHHGHHHGEKHSGHNPSGGDHEQRKQ</sequence>
<dbReference type="InterPro" id="IPR021682">
    <property type="entry name" value="DUF2933"/>
</dbReference>
<keyword evidence="2" id="KW-1133">Transmembrane helix</keyword>
<dbReference type="EMBL" id="JBBKZV010000046">
    <property type="protein sequence ID" value="MEJ8826962.1"/>
    <property type="molecule type" value="Genomic_DNA"/>
</dbReference>
<protein>
    <submittedName>
        <fullName evidence="3">DUF2933 domain-containing protein</fullName>
    </submittedName>
</protein>
<reference evidence="3 4" key="1">
    <citation type="submission" date="2024-03" db="EMBL/GenBank/DDBJ databases">
        <title>Novel species of the genus Variovorax.</title>
        <authorList>
            <person name="Liu Q."/>
            <person name="Xin Y.-H."/>
        </authorList>
    </citation>
    <scope>NUCLEOTIDE SEQUENCE [LARGE SCALE GENOMIC DNA]</scope>
    <source>
        <strain evidence="3 4">KACC 18501</strain>
    </source>
</reference>
<feature type="region of interest" description="Disordered" evidence="1">
    <location>
        <begin position="61"/>
        <end position="82"/>
    </location>
</feature>
<dbReference type="Pfam" id="PF11666">
    <property type="entry name" value="DUF2933"/>
    <property type="match status" value="1"/>
</dbReference>
<evidence type="ECO:0000313" key="4">
    <source>
        <dbReference type="Proteomes" id="UP001363010"/>
    </source>
</evidence>